<reference evidence="6 7" key="1">
    <citation type="submission" date="2018-08" db="EMBL/GenBank/DDBJ databases">
        <title>Achromobacter xylosoxidans Genome sequencing and assembly.</title>
        <authorList>
            <person name="Wang R."/>
            <person name="Rensing C."/>
            <person name="Li Y."/>
        </authorList>
    </citation>
    <scope>NUCLEOTIDE SEQUENCE [LARGE SCALE GENOMIC DNA]</scope>
    <source>
        <strain evidence="6 7">GD003A</strain>
    </source>
</reference>
<keyword evidence="3" id="KW-0732">Signal</keyword>
<evidence type="ECO:0000256" key="1">
    <source>
        <dbReference type="ARBA" id="ARBA00010062"/>
    </source>
</evidence>
<feature type="domain" description="Leucine-binding protein" evidence="5">
    <location>
        <begin position="38"/>
        <end position="387"/>
    </location>
</feature>
<dbReference type="InterPro" id="IPR028081">
    <property type="entry name" value="Leu-bd"/>
</dbReference>
<dbReference type="PANTHER" id="PTHR30483">
    <property type="entry name" value="LEUCINE-SPECIFIC-BINDING PROTEIN"/>
    <property type="match status" value="1"/>
</dbReference>
<dbReference type="PROSITE" id="PS51318">
    <property type="entry name" value="TAT"/>
    <property type="match status" value="1"/>
</dbReference>
<dbReference type="InterPro" id="IPR000709">
    <property type="entry name" value="Leu_Ile_Val-bd"/>
</dbReference>
<evidence type="ECO:0000259" key="5">
    <source>
        <dbReference type="Pfam" id="PF13458"/>
    </source>
</evidence>
<sequence>MNMDRRNVLKMLGALGGASAAGAGSLWSRTAFAQANSSIKLGFISSLSGAQAPLGQPMLLGAQIAIDQVNQAGGVLGRKLELVIRDDKAKPAEATVAARELAGSGVNMLCGVVSSAVALAIAAVLEQEKTLLITCAAHSEKLTKESFVRNYFRVTDNPYMRQRALAKMAAQRYPDVNRWGGVIPDHEYGRTTWGCFEDGLREFYPALAQKQPAIAPPIKTQYGAADYRNAITATMSVPAEGFMISVYGGDAVTLYKQAEPFGFFKKAKLIVDSANELIVAKAMKQDLPDMWVGTHWYAGAFEDIPVSRELQAEAVRRAKDPLTLGFISEGHAAVMAYARALQAAGSADTGAVLNALESVTFETATGPRRFRKEDHQAIKPVVMYRLRGSAKATDGFEIVDVIRIPGEEVMDPATPGKALSLRTV</sequence>
<dbReference type="Gene3D" id="3.40.50.2300">
    <property type="match status" value="2"/>
</dbReference>
<evidence type="ECO:0000256" key="2">
    <source>
        <dbReference type="ARBA" id="ARBA00022448"/>
    </source>
</evidence>
<evidence type="ECO:0000313" key="6">
    <source>
        <dbReference type="EMBL" id="RPJ93550.1"/>
    </source>
</evidence>
<dbReference type="SUPFAM" id="SSF53822">
    <property type="entry name" value="Periplasmic binding protein-like I"/>
    <property type="match status" value="1"/>
</dbReference>
<dbReference type="Pfam" id="PF13458">
    <property type="entry name" value="Peripla_BP_6"/>
    <property type="match status" value="1"/>
</dbReference>
<keyword evidence="4" id="KW-0029">Amino-acid transport</keyword>
<dbReference type="NCBIfam" id="TIGR01409">
    <property type="entry name" value="TAT_signal_seq"/>
    <property type="match status" value="1"/>
</dbReference>
<comment type="caution">
    <text evidence="6">The sequence shown here is derived from an EMBL/GenBank/DDBJ whole genome shotgun (WGS) entry which is preliminary data.</text>
</comment>
<comment type="similarity">
    <text evidence="1">Belongs to the leucine-binding protein family.</text>
</comment>
<dbReference type="EMBL" id="QVXO01000002">
    <property type="protein sequence ID" value="RPJ93550.1"/>
    <property type="molecule type" value="Genomic_DNA"/>
</dbReference>
<dbReference type="PRINTS" id="PR00337">
    <property type="entry name" value="LEUILEVALBP"/>
</dbReference>
<dbReference type="GO" id="GO:0006865">
    <property type="term" value="P:amino acid transport"/>
    <property type="evidence" value="ECO:0007669"/>
    <property type="project" value="UniProtKB-KW"/>
</dbReference>
<dbReference type="InterPro" id="IPR006311">
    <property type="entry name" value="TAT_signal"/>
</dbReference>
<gene>
    <name evidence="6" type="ORF">DY367_01995</name>
</gene>
<evidence type="ECO:0000256" key="4">
    <source>
        <dbReference type="ARBA" id="ARBA00022970"/>
    </source>
</evidence>
<keyword evidence="2" id="KW-0813">Transport</keyword>
<accession>A0A424WJU3</accession>
<protein>
    <submittedName>
        <fullName evidence="6">Twin-arginine translocation signal domain-containing protein</fullName>
    </submittedName>
</protein>
<evidence type="ECO:0000256" key="3">
    <source>
        <dbReference type="ARBA" id="ARBA00022729"/>
    </source>
</evidence>
<name>A0A424WJU3_ALCXX</name>
<proteinExistence type="inferred from homology"/>
<dbReference type="InterPro" id="IPR028082">
    <property type="entry name" value="Peripla_BP_I"/>
</dbReference>
<evidence type="ECO:0000313" key="7">
    <source>
        <dbReference type="Proteomes" id="UP000285324"/>
    </source>
</evidence>
<dbReference type="Proteomes" id="UP000285324">
    <property type="component" value="Unassembled WGS sequence"/>
</dbReference>
<dbReference type="CDD" id="cd06330">
    <property type="entry name" value="PBP1_As_SBP-like"/>
    <property type="match status" value="1"/>
</dbReference>
<organism evidence="6 7">
    <name type="scientific">Alcaligenes xylosoxydans xylosoxydans</name>
    <name type="common">Achromobacter xylosoxidans</name>
    <dbReference type="NCBI Taxonomy" id="85698"/>
    <lineage>
        <taxon>Bacteria</taxon>
        <taxon>Pseudomonadati</taxon>
        <taxon>Pseudomonadota</taxon>
        <taxon>Betaproteobacteria</taxon>
        <taxon>Burkholderiales</taxon>
        <taxon>Alcaligenaceae</taxon>
        <taxon>Achromobacter</taxon>
    </lineage>
</organism>
<dbReference type="InterPro" id="IPR019546">
    <property type="entry name" value="TAT_signal_bac_arc"/>
</dbReference>
<dbReference type="RefSeq" id="WP_059373879.1">
    <property type="nucleotide sequence ID" value="NZ_JACTAA010000004.1"/>
</dbReference>
<dbReference type="OrthoDB" id="9794826at2"/>
<dbReference type="AlphaFoldDB" id="A0A424WJU3"/>
<dbReference type="InterPro" id="IPR051010">
    <property type="entry name" value="BCAA_transport"/>
</dbReference>